<proteinExistence type="predicted"/>
<dbReference type="EMBL" id="CAKP01000141">
    <property type="protein sequence ID" value="CCJ34702.1"/>
    <property type="molecule type" value="Genomic_DNA"/>
</dbReference>
<dbReference type="Pfam" id="PF12784">
    <property type="entry name" value="PDDEXK_2"/>
    <property type="match status" value="1"/>
</dbReference>
<accession>I7KAD1</accession>
<keyword evidence="2" id="KW-1185">Reference proteome</keyword>
<gene>
    <name evidence="1" type="ORF">CAAU_2619</name>
</gene>
<dbReference type="PANTHER" id="PTHR41317">
    <property type="entry name" value="PD-(D_E)XK NUCLEASE FAMILY TRANSPOSASE"/>
    <property type="match status" value="1"/>
</dbReference>
<dbReference type="PANTHER" id="PTHR41317:SF1">
    <property type="entry name" value="PD-(D_E)XK NUCLEASE FAMILY TRANSPOSASE"/>
    <property type="match status" value="1"/>
</dbReference>
<reference evidence="1 2" key="1">
    <citation type="journal article" date="2011" name="J. Bacteriol.">
        <title>Draft genome sequence of Caloramator australicus strain RC3T, a thermoanaerobe from the Great Artesian Basin of Australia.</title>
        <authorList>
            <person name="Ogg C.D."/>
            <person name="Patel B.K.C."/>
        </authorList>
    </citation>
    <scope>NUCLEOTIDE SEQUENCE [LARGE SCALE GENOMIC DNA]</scope>
    <source>
        <strain evidence="1 2">RC3</strain>
    </source>
</reference>
<dbReference type="InterPro" id="IPR010106">
    <property type="entry name" value="RpnA"/>
</dbReference>
<evidence type="ECO:0000313" key="1">
    <source>
        <dbReference type="EMBL" id="CCJ34702.1"/>
    </source>
</evidence>
<sequence>MKGCNLLHPLEKCEVKIICIFELIFRWNNVLFNKVLVSFLSAVLRVPKEELEGLEILNSELIKNHKKDKKGVLDVRVKTKDEKEIDIEVQILDSGYMAERTLFYWSKMYTGQIEAGGKYTDLKKCITINIVDFNVTPLKKLNSTYHIFEDETNYKLTDVLEIHFLELKKLYDKEVPRDENDPLVMWMEFIDGNKEVIDVLSKKNEDINYAYNLLKIISKDKKARMEYKAKMAAIRDEMTRLHVAEQKGREEGRMEGIEIGIKKGRMEGKIEGKKK</sequence>
<protein>
    <recommendedName>
        <fullName evidence="3">Rpn family recombination-promoting nuclease/putative transposase</fullName>
    </recommendedName>
</protein>
<dbReference type="NCBIfam" id="TIGR01784">
    <property type="entry name" value="T_den_put_tspse"/>
    <property type="match status" value="1"/>
</dbReference>
<evidence type="ECO:0008006" key="3">
    <source>
        <dbReference type="Google" id="ProtNLM"/>
    </source>
</evidence>
<dbReference type="AlphaFoldDB" id="I7KAD1"/>
<organism evidence="1 2">
    <name type="scientific">Caloramator australicus RC3</name>
    <dbReference type="NCBI Taxonomy" id="857293"/>
    <lineage>
        <taxon>Bacteria</taxon>
        <taxon>Bacillati</taxon>
        <taxon>Bacillota</taxon>
        <taxon>Clostridia</taxon>
        <taxon>Eubacteriales</taxon>
        <taxon>Clostridiaceae</taxon>
        <taxon>Caloramator</taxon>
    </lineage>
</organism>
<dbReference type="eggNOG" id="COG5464">
    <property type="taxonomic scope" value="Bacteria"/>
</dbReference>
<dbReference type="STRING" id="857293.CAAU_2619"/>
<comment type="caution">
    <text evidence="1">The sequence shown here is derived from an EMBL/GenBank/DDBJ whole genome shotgun (WGS) entry which is preliminary data.</text>
</comment>
<dbReference type="Proteomes" id="UP000007652">
    <property type="component" value="Unassembled WGS sequence"/>
</dbReference>
<name>I7KAD1_9CLOT</name>
<evidence type="ECO:0000313" key="2">
    <source>
        <dbReference type="Proteomes" id="UP000007652"/>
    </source>
</evidence>